<organism evidence="1 2">
    <name type="scientific">Leptospira santarosai serovar Shermani str. LT 821</name>
    <dbReference type="NCBI Taxonomy" id="758847"/>
    <lineage>
        <taxon>Bacteria</taxon>
        <taxon>Pseudomonadati</taxon>
        <taxon>Spirochaetota</taxon>
        <taxon>Spirochaetia</taxon>
        <taxon>Leptospirales</taxon>
        <taxon>Leptospiraceae</taxon>
        <taxon>Leptospira</taxon>
    </lineage>
</organism>
<evidence type="ECO:0000313" key="1">
    <source>
        <dbReference type="EMBL" id="EKT87974.1"/>
    </source>
</evidence>
<accession>K8Y3H1</accession>
<dbReference type="EMBL" id="CP006694">
    <property type="protein sequence ID" value="EKT87974.1"/>
    <property type="molecule type" value="Genomic_DNA"/>
</dbReference>
<reference evidence="1 2" key="1">
    <citation type="journal article" date="2012" name="Gene">
        <title>Sequence of Leptospira santarosai serovar Shermani genome and prediction of virulence-associated genes.</title>
        <authorList>
            <person name="Chou L.F."/>
            <person name="Chen Y.T."/>
            <person name="Lu C.W."/>
            <person name="Ko Y.C."/>
            <person name="Tang C.Y."/>
            <person name="Pan M.J."/>
            <person name="Tian Y.C."/>
            <person name="Chiu C.H."/>
            <person name="Hung C.C."/>
            <person name="Yang C.W."/>
        </authorList>
    </citation>
    <scope>NUCLEOTIDE SEQUENCE [LARGE SCALE GENOMIC DNA]</scope>
    <source>
        <strain evidence="1">LT 821</strain>
    </source>
</reference>
<protein>
    <recommendedName>
        <fullName evidence="3">Transposase</fullName>
    </recommendedName>
</protein>
<dbReference type="SUPFAM" id="SSF48295">
    <property type="entry name" value="TrpR-like"/>
    <property type="match status" value="1"/>
</dbReference>
<evidence type="ECO:0008006" key="3">
    <source>
        <dbReference type="Google" id="ProtNLM"/>
    </source>
</evidence>
<dbReference type="KEGG" id="lst:LSS_05021"/>
<dbReference type="Proteomes" id="UP000035800">
    <property type="component" value="Chromosome I"/>
</dbReference>
<dbReference type="STRING" id="758847.LSS_05021"/>
<evidence type="ECO:0000313" key="2">
    <source>
        <dbReference type="Proteomes" id="UP000035800"/>
    </source>
</evidence>
<gene>
    <name evidence="1" type="ORF">LSS_05021</name>
</gene>
<dbReference type="AlphaFoldDB" id="K8Y3H1"/>
<name>K8Y3H1_9LEPT</name>
<sequence>MTTITRYSEAFKRKVIQSIEDGKYNQTQAMKHYGIKGSVTGTRLVKKVWSSCIEESRGALEKVNISSVCRYFEKSRQAYYQRFMPKSKKELISEEELLKIISKYLRMMGIDILSKAKYF</sequence>
<dbReference type="GO" id="GO:0043565">
    <property type="term" value="F:sequence-specific DNA binding"/>
    <property type="evidence" value="ECO:0007669"/>
    <property type="project" value="InterPro"/>
</dbReference>
<dbReference type="PATRIC" id="fig|758847.3.peg.1052"/>
<reference evidence="1 2" key="2">
    <citation type="journal article" date="2014" name="Emerg. Microbes Infect.">
        <title>Potential impact on kidney infection: a whole-genome analysis of Leptospira santarosai serovar Shermani.</title>
        <authorList>
            <person name="Chou L.F."/>
            <person name="Chen T.W."/>
            <person name="Ko Y.C."/>
            <person name="Pan M.J."/>
            <person name="Tian Y.C."/>
            <person name="Chiu C.H."/>
            <person name="Tang P."/>
            <person name="Hung C.C."/>
            <person name="Yang C.W."/>
        </authorList>
    </citation>
    <scope>NUCLEOTIDE SEQUENCE</scope>
    <source>
        <strain evidence="1 2">LT 821</strain>
    </source>
</reference>
<proteinExistence type="predicted"/>
<dbReference type="InterPro" id="IPR010921">
    <property type="entry name" value="Trp_repressor/repl_initiator"/>
</dbReference>